<feature type="domain" description="AAA+ ATPase" evidence="5">
    <location>
        <begin position="265"/>
        <end position="401"/>
    </location>
</feature>
<evidence type="ECO:0000313" key="7">
    <source>
        <dbReference type="Proteomes" id="UP000315700"/>
    </source>
</evidence>
<dbReference type="GO" id="GO:0006508">
    <property type="term" value="P:proteolysis"/>
    <property type="evidence" value="ECO:0007669"/>
    <property type="project" value="UniProtKB-KW"/>
</dbReference>
<dbReference type="KEGG" id="ccos:Pan44_18160"/>
<comment type="similarity">
    <text evidence="3">Belongs to the AAA ATPase family. Highly divergent.</text>
</comment>
<protein>
    <recommendedName>
        <fullName evidence="4">Uncharacterized AAA domain-containing protein ycf46</fullName>
    </recommendedName>
</protein>
<dbReference type="Gene3D" id="1.10.8.60">
    <property type="match status" value="1"/>
</dbReference>
<dbReference type="SMART" id="SM00382">
    <property type="entry name" value="AAA"/>
    <property type="match status" value="1"/>
</dbReference>
<evidence type="ECO:0000256" key="1">
    <source>
        <dbReference type="ARBA" id="ARBA00022741"/>
    </source>
</evidence>
<dbReference type="InterPro" id="IPR041569">
    <property type="entry name" value="AAA_lid_3"/>
</dbReference>
<accession>A0A517SCD7</accession>
<evidence type="ECO:0000256" key="4">
    <source>
        <dbReference type="ARBA" id="ARBA00040480"/>
    </source>
</evidence>
<reference evidence="6 7" key="1">
    <citation type="submission" date="2019-02" db="EMBL/GenBank/DDBJ databases">
        <title>Deep-cultivation of Planctomycetes and their phenomic and genomic characterization uncovers novel biology.</title>
        <authorList>
            <person name="Wiegand S."/>
            <person name="Jogler M."/>
            <person name="Boedeker C."/>
            <person name="Pinto D."/>
            <person name="Vollmers J."/>
            <person name="Rivas-Marin E."/>
            <person name="Kohn T."/>
            <person name="Peeters S.H."/>
            <person name="Heuer A."/>
            <person name="Rast P."/>
            <person name="Oberbeckmann S."/>
            <person name="Bunk B."/>
            <person name="Jeske O."/>
            <person name="Meyerdierks A."/>
            <person name="Storesund J.E."/>
            <person name="Kallscheuer N."/>
            <person name="Luecker S."/>
            <person name="Lage O.M."/>
            <person name="Pohl T."/>
            <person name="Merkel B.J."/>
            <person name="Hornburger P."/>
            <person name="Mueller R.-W."/>
            <person name="Bruemmer F."/>
            <person name="Labrenz M."/>
            <person name="Spormann A.M."/>
            <person name="Op den Camp H."/>
            <person name="Overmann J."/>
            <person name="Amann R."/>
            <person name="Jetten M.S.M."/>
            <person name="Mascher T."/>
            <person name="Medema M.H."/>
            <person name="Devos D.P."/>
            <person name="Kaster A.-K."/>
            <person name="Ovreas L."/>
            <person name="Rohde M."/>
            <person name="Galperin M.Y."/>
            <person name="Jogler C."/>
        </authorList>
    </citation>
    <scope>NUCLEOTIDE SEQUENCE [LARGE SCALE GENOMIC DNA]</scope>
    <source>
        <strain evidence="6 7">Pan44</strain>
    </source>
</reference>
<evidence type="ECO:0000259" key="5">
    <source>
        <dbReference type="SMART" id="SM00382"/>
    </source>
</evidence>
<dbReference type="InterPro" id="IPR052381">
    <property type="entry name" value="AAA_domain_protein"/>
</dbReference>
<dbReference type="AlphaFoldDB" id="A0A517SCD7"/>
<keyword evidence="2" id="KW-0067">ATP-binding</keyword>
<proteinExistence type="inferred from homology"/>
<dbReference type="Pfam" id="PF17862">
    <property type="entry name" value="AAA_lid_3"/>
    <property type="match status" value="1"/>
</dbReference>
<gene>
    <name evidence="6" type="primary">ftsH3</name>
    <name evidence="6" type="ORF">Pan44_18160</name>
</gene>
<dbReference type="InParanoid" id="A0A517SCD7"/>
<keyword evidence="6" id="KW-0378">Hydrolase</keyword>
<evidence type="ECO:0000256" key="3">
    <source>
        <dbReference type="ARBA" id="ARBA00038088"/>
    </source>
</evidence>
<keyword evidence="6" id="KW-0482">Metalloprotease</keyword>
<dbReference type="PANTHER" id="PTHR42960:SF1">
    <property type="entry name" value="YCF46 PROTEIN"/>
    <property type="match status" value="1"/>
</dbReference>
<dbReference type="InterPro" id="IPR003593">
    <property type="entry name" value="AAA+_ATPase"/>
</dbReference>
<dbReference type="PANTHER" id="PTHR42960">
    <property type="entry name" value="YCF46 PROTEIN"/>
    <property type="match status" value="1"/>
</dbReference>
<dbReference type="SUPFAM" id="SSF52540">
    <property type="entry name" value="P-loop containing nucleoside triphosphate hydrolases"/>
    <property type="match status" value="1"/>
</dbReference>
<dbReference type="GO" id="GO:0008237">
    <property type="term" value="F:metallopeptidase activity"/>
    <property type="evidence" value="ECO:0007669"/>
    <property type="project" value="UniProtKB-KW"/>
</dbReference>
<dbReference type="OrthoDB" id="9806903at2"/>
<dbReference type="Proteomes" id="UP000315700">
    <property type="component" value="Chromosome"/>
</dbReference>
<dbReference type="InterPro" id="IPR003959">
    <property type="entry name" value="ATPase_AAA_core"/>
</dbReference>
<sequence>MPQGLALLIRAGNPLIAIETADEQRAREIVLQAGKECDRLTMEWSMTCGLKPIEAAGFTDLETLDNKPIAALEYIRDMGPGNAVYIFKDLAPHGKDAHLHRTIRDILPRMTEWNSTLILIESQPIPAELRRLTVQFEIGWPTFDELENVVKATFSKIRRNSKKEVIGNVTRREVEQIVQTLRGLSCEQAERVVAAAIYHDHCLTGNDIAKIVEAKRTLLGSAGCLEAIAVDLHIDDVAGLRALKGWLKQRRGGYTLEAREFGLEPPRGVLMLGVPGCGKSLCAKAVAADWGMPLLRLDPGVLYQKYIGESESQLRKALSQAEAMAPAILWIDEIEKAFASASESSSDGGLSKRMFGTLLSWMQDHRHPIFMIATANDVSALPPELMRKGRFDEVFFIDLPSRAVRLEVLAIHLRKRNRDPHKFDLSALADATEGFSGAELEQVIVSALFEAFSERAQLSNEHLVAAVCQTRPLATLAAERVQILRDWALDRCVDADGPTK</sequence>
<dbReference type="Pfam" id="PF00004">
    <property type="entry name" value="AAA"/>
    <property type="match status" value="1"/>
</dbReference>
<evidence type="ECO:0000256" key="2">
    <source>
        <dbReference type="ARBA" id="ARBA00022840"/>
    </source>
</evidence>
<keyword evidence="7" id="KW-1185">Reference proteome</keyword>
<dbReference type="GO" id="GO:0005524">
    <property type="term" value="F:ATP binding"/>
    <property type="evidence" value="ECO:0007669"/>
    <property type="project" value="UniProtKB-KW"/>
</dbReference>
<dbReference type="EMBL" id="CP036271">
    <property type="protein sequence ID" value="QDT53792.1"/>
    <property type="molecule type" value="Genomic_DNA"/>
</dbReference>
<dbReference type="GO" id="GO:0016887">
    <property type="term" value="F:ATP hydrolysis activity"/>
    <property type="evidence" value="ECO:0007669"/>
    <property type="project" value="InterPro"/>
</dbReference>
<organism evidence="6 7">
    <name type="scientific">Caulifigura coniformis</name>
    <dbReference type="NCBI Taxonomy" id="2527983"/>
    <lineage>
        <taxon>Bacteria</taxon>
        <taxon>Pseudomonadati</taxon>
        <taxon>Planctomycetota</taxon>
        <taxon>Planctomycetia</taxon>
        <taxon>Planctomycetales</taxon>
        <taxon>Planctomycetaceae</taxon>
        <taxon>Caulifigura</taxon>
    </lineage>
</organism>
<dbReference type="InterPro" id="IPR027417">
    <property type="entry name" value="P-loop_NTPase"/>
</dbReference>
<evidence type="ECO:0000313" key="6">
    <source>
        <dbReference type="EMBL" id="QDT53792.1"/>
    </source>
</evidence>
<dbReference type="Gene3D" id="3.40.50.300">
    <property type="entry name" value="P-loop containing nucleotide triphosphate hydrolases"/>
    <property type="match status" value="1"/>
</dbReference>
<name>A0A517SCD7_9PLAN</name>
<keyword evidence="6" id="KW-0645">Protease</keyword>
<keyword evidence="1" id="KW-0547">Nucleotide-binding</keyword>